<keyword evidence="7" id="KW-1185">Reference proteome</keyword>
<feature type="region of interest" description="Disordered" evidence="5">
    <location>
        <begin position="417"/>
        <end position="487"/>
    </location>
</feature>
<dbReference type="CDD" id="cd00337">
    <property type="entry name" value="Ribosomal_uL14"/>
    <property type="match status" value="1"/>
</dbReference>
<dbReference type="InterPro" id="IPR019972">
    <property type="entry name" value="Ribosomal_uL14_CS"/>
</dbReference>
<dbReference type="Gene3D" id="2.40.150.20">
    <property type="entry name" value="Ribosomal protein L14"/>
    <property type="match status" value="1"/>
</dbReference>
<reference evidence="6" key="1">
    <citation type="submission" date="2023-01" db="EMBL/GenBank/DDBJ databases">
        <title>The chitinases involved in constricting ring structure development in the nematode-trapping fungus Drechslerella dactyloides.</title>
        <authorList>
            <person name="Wang R."/>
            <person name="Zhang L."/>
            <person name="Tang P."/>
            <person name="Li S."/>
            <person name="Liang L."/>
        </authorList>
    </citation>
    <scope>NUCLEOTIDE SEQUENCE</scope>
    <source>
        <strain evidence="6">YMF1.00031</strain>
    </source>
</reference>
<dbReference type="InterPro" id="IPR000218">
    <property type="entry name" value="Ribosomal_uL14"/>
</dbReference>
<proteinExistence type="inferred from homology"/>
<keyword evidence="3 4" id="KW-0687">Ribonucleoprotein</keyword>
<keyword evidence="2 4" id="KW-0689">Ribosomal protein</keyword>
<dbReference type="SMART" id="SM01374">
    <property type="entry name" value="Ribosomal_L14"/>
    <property type="match status" value="1"/>
</dbReference>
<dbReference type="EMBL" id="JAQGDS010000002">
    <property type="protein sequence ID" value="KAJ6263188.1"/>
    <property type="molecule type" value="Genomic_DNA"/>
</dbReference>
<dbReference type="Pfam" id="PF00238">
    <property type="entry name" value="Ribosomal_L14"/>
    <property type="match status" value="1"/>
</dbReference>
<protein>
    <submittedName>
        <fullName evidence="6">54S ribosomal protein L38</fullName>
    </submittedName>
</protein>
<dbReference type="GO" id="GO:0006412">
    <property type="term" value="P:translation"/>
    <property type="evidence" value="ECO:0007669"/>
    <property type="project" value="InterPro"/>
</dbReference>
<evidence type="ECO:0000256" key="3">
    <source>
        <dbReference type="ARBA" id="ARBA00023274"/>
    </source>
</evidence>
<organism evidence="6 7">
    <name type="scientific">Drechslerella dactyloides</name>
    <name type="common">Nematode-trapping fungus</name>
    <name type="synonym">Arthrobotrys dactyloides</name>
    <dbReference type="NCBI Taxonomy" id="74499"/>
    <lineage>
        <taxon>Eukaryota</taxon>
        <taxon>Fungi</taxon>
        <taxon>Dikarya</taxon>
        <taxon>Ascomycota</taxon>
        <taxon>Pezizomycotina</taxon>
        <taxon>Orbiliomycetes</taxon>
        <taxon>Orbiliales</taxon>
        <taxon>Orbiliaceae</taxon>
        <taxon>Drechslerella</taxon>
    </lineage>
</organism>
<accession>A0AAD6J293</accession>
<evidence type="ECO:0000256" key="1">
    <source>
        <dbReference type="ARBA" id="ARBA00010745"/>
    </source>
</evidence>
<dbReference type="GO" id="GO:0005762">
    <property type="term" value="C:mitochondrial large ribosomal subunit"/>
    <property type="evidence" value="ECO:0007669"/>
    <property type="project" value="TreeGrafter"/>
</dbReference>
<comment type="caution">
    <text evidence="6">The sequence shown here is derived from an EMBL/GenBank/DDBJ whole genome shotgun (WGS) entry which is preliminary data.</text>
</comment>
<sequence>MREADNAGGVIFGQIIGPVGEKLGFSGIEGTLSRVVWVHTLAARVVVGVDVPLVGIGPVELNAVAEVDPCRLAILPPQSFLGPGVGVSVNVQRWDEVPVKCLDKSRELVVFGEATVGARTAAGVVADDEFMGEPADCGYGNPFSGMRGTGNDNGLASRTRGKRGSARNFQAIDGAAFIGLADGEGGNMVGEEAFDELHPWVEDFDGLVVREKVLDLSSIGSRLGQETEKRLNLHIVVVSVKRRERGPYKEHYDLGGLSQCPRLFRRRDVEPQHDVILVFRVKRGPLRADVTQRLLSGRREVLVVQRAMVPLLAPEYLHDDLVPELRPGVPGVCGRRGEDVGNVRTDIRGILVIVERQTDAGLGVWRDRRRDGGGADLCCDGTVDDDGPHRGGSGFCYPSSVSQSDWRRWGVGRLSSGPVKSTRVAVPRSVGAVDDDGDGDGGDGGDDDEEERSDAGPLIGGCFESDDAAGDASGRPQRAEFCPPPNASLSTSSNALAVTFGPPSPPTMIQLKPQGAAIVECVKVLGQKRHGRIGDRIVVVVQRQRNLGSADAGHSASQQAQKVRKGDIRHAVIVRTKKTLQRKDGSVVRFDDNACVLVNKAGEPIGSRMNG</sequence>
<gene>
    <name evidence="6" type="ORF">Dda_1749</name>
</gene>
<dbReference type="PANTHER" id="PTHR11761:SF3">
    <property type="entry name" value="LARGE RIBOSOMAL SUBUNIT PROTEIN UL14M"/>
    <property type="match status" value="1"/>
</dbReference>
<dbReference type="PANTHER" id="PTHR11761">
    <property type="entry name" value="50S/60S RIBOSOMAL PROTEIN L14/L23"/>
    <property type="match status" value="1"/>
</dbReference>
<comment type="similarity">
    <text evidence="1 4">Belongs to the universal ribosomal protein uL14 family.</text>
</comment>
<evidence type="ECO:0000256" key="2">
    <source>
        <dbReference type="ARBA" id="ARBA00022980"/>
    </source>
</evidence>
<name>A0AAD6J293_DREDA</name>
<dbReference type="Proteomes" id="UP001221413">
    <property type="component" value="Unassembled WGS sequence"/>
</dbReference>
<dbReference type="SUPFAM" id="SSF50193">
    <property type="entry name" value="Ribosomal protein L14"/>
    <property type="match status" value="1"/>
</dbReference>
<dbReference type="AlphaFoldDB" id="A0AAD6J293"/>
<evidence type="ECO:0000256" key="5">
    <source>
        <dbReference type="SAM" id="MobiDB-lite"/>
    </source>
</evidence>
<dbReference type="GO" id="GO:0070180">
    <property type="term" value="F:large ribosomal subunit rRNA binding"/>
    <property type="evidence" value="ECO:0007669"/>
    <property type="project" value="TreeGrafter"/>
</dbReference>
<evidence type="ECO:0000313" key="6">
    <source>
        <dbReference type="EMBL" id="KAJ6263188.1"/>
    </source>
</evidence>
<evidence type="ECO:0000256" key="4">
    <source>
        <dbReference type="RuleBase" id="RU003949"/>
    </source>
</evidence>
<dbReference type="HAMAP" id="MF_01367">
    <property type="entry name" value="Ribosomal_uL14"/>
    <property type="match status" value="1"/>
</dbReference>
<dbReference type="PROSITE" id="PS00049">
    <property type="entry name" value="RIBOSOMAL_L14"/>
    <property type="match status" value="1"/>
</dbReference>
<evidence type="ECO:0000313" key="7">
    <source>
        <dbReference type="Proteomes" id="UP001221413"/>
    </source>
</evidence>
<dbReference type="GO" id="GO:0003735">
    <property type="term" value="F:structural constituent of ribosome"/>
    <property type="evidence" value="ECO:0007669"/>
    <property type="project" value="InterPro"/>
</dbReference>
<dbReference type="InterPro" id="IPR036853">
    <property type="entry name" value="Ribosomal_uL14_sf"/>
</dbReference>
<feature type="compositionally biased region" description="Acidic residues" evidence="5">
    <location>
        <begin position="433"/>
        <end position="452"/>
    </location>
</feature>